<dbReference type="SUPFAM" id="SSF50346">
    <property type="entry name" value="PRC-barrel domain"/>
    <property type="match status" value="1"/>
</dbReference>
<dbReference type="EMBL" id="QVEP01000028">
    <property type="protein sequence ID" value="RGB78609.1"/>
    <property type="molecule type" value="Genomic_DNA"/>
</dbReference>
<dbReference type="Gene3D" id="2.30.30.240">
    <property type="entry name" value="PRC-barrel domain"/>
    <property type="match status" value="1"/>
</dbReference>
<feature type="domain" description="PRC-barrel" evidence="1">
    <location>
        <begin position="1"/>
        <end position="76"/>
    </location>
</feature>
<evidence type="ECO:0000259" key="1">
    <source>
        <dbReference type="Pfam" id="PF05239"/>
    </source>
</evidence>
<evidence type="ECO:0000313" key="3">
    <source>
        <dbReference type="EMBL" id="RGC50547.1"/>
    </source>
</evidence>
<evidence type="ECO:0000313" key="5">
    <source>
        <dbReference type="Proteomes" id="UP000261231"/>
    </source>
</evidence>
<organism evidence="3 5">
    <name type="scientific">Coprococcus catus</name>
    <dbReference type="NCBI Taxonomy" id="116085"/>
    <lineage>
        <taxon>Bacteria</taxon>
        <taxon>Bacillati</taxon>
        <taxon>Bacillota</taxon>
        <taxon>Clostridia</taxon>
        <taxon>Lachnospirales</taxon>
        <taxon>Lachnospiraceae</taxon>
        <taxon>Coprococcus</taxon>
    </lineage>
</organism>
<keyword evidence="5" id="KW-1185">Reference proteome</keyword>
<dbReference type="InterPro" id="IPR014238">
    <property type="entry name" value="Spore_YlmC/YmxH"/>
</dbReference>
<evidence type="ECO:0000313" key="2">
    <source>
        <dbReference type="EMBL" id="RGB78609.1"/>
    </source>
</evidence>
<dbReference type="AlphaFoldDB" id="A0A3E2XR49"/>
<name>A0A3E2XR49_9FIRM</name>
<dbReference type="InterPro" id="IPR011033">
    <property type="entry name" value="PRC_barrel-like_sf"/>
</dbReference>
<reference evidence="4 5" key="1">
    <citation type="submission" date="2018-08" db="EMBL/GenBank/DDBJ databases">
        <title>A genome reference for cultivated species of the human gut microbiota.</title>
        <authorList>
            <person name="Zou Y."/>
            <person name="Xue W."/>
            <person name="Luo G."/>
        </authorList>
    </citation>
    <scope>NUCLEOTIDE SEQUENCE [LARGE SCALE GENOMIC DNA]</scope>
    <source>
        <strain evidence="2 4">AF45-17</strain>
        <strain evidence="3 5">AM28-39</strain>
    </source>
</reference>
<protein>
    <submittedName>
        <fullName evidence="3">YlmC/YmxH family sporulation protein</fullName>
    </submittedName>
</protein>
<dbReference type="OrthoDB" id="6024937at2"/>
<dbReference type="Proteomes" id="UP000261231">
    <property type="component" value="Unassembled WGS sequence"/>
</dbReference>
<dbReference type="PANTHER" id="PTHR40061">
    <property type="entry name" value="SPORULATION PROTEIN YLMC-RELATED"/>
    <property type="match status" value="1"/>
</dbReference>
<comment type="caution">
    <text evidence="3">The sequence shown here is derived from an EMBL/GenBank/DDBJ whole genome shotgun (WGS) entry which is preliminary data.</text>
</comment>
<sequence length="86" mass="9939">MRICELREKEVINIRDCQRLGRVLDIEFDLHTGVICQLILPGPSRFCGFFGRDAEYLIGWKCIRQIGADIILVDVDLEKCMQKPTN</sequence>
<dbReference type="EMBL" id="QVFD01000002">
    <property type="protein sequence ID" value="RGC50547.1"/>
    <property type="molecule type" value="Genomic_DNA"/>
</dbReference>
<dbReference type="InterPro" id="IPR027275">
    <property type="entry name" value="PRC-brl_dom"/>
</dbReference>
<dbReference type="PANTHER" id="PTHR40061:SF1">
    <property type="entry name" value="SPORULATION PROTEIN YLMC-RELATED"/>
    <property type="match status" value="1"/>
</dbReference>
<gene>
    <name evidence="2" type="ORF">DW070_11160</name>
    <name evidence="3" type="ORF">DW747_04035</name>
</gene>
<dbReference type="NCBIfam" id="TIGR02888">
    <property type="entry name" value="spore_YlmC_YmxH"/>
    <property type="match status" value="1"/>
</dbReference>
<dbReference type="RefSeq" id="WP_015514529.1">
    <property type="nucleotide sequence ID" value="NZ_JAJCNA010000010.1"/>
</dbReference>
<dbReference type="Proteomes" id="UP000260773">
    <property type="component" value="Unassembled WGS sequence"/>
</dbReference>
<accession>A0A3E2XR49</accession>
<proteinExistence type="predicted"/>
<dbReference type="Pfam" id="PF05239">
    <property type="entry name" value="PRC"/>
    <property type="match status" value="1"/>
</dbReference>
<evidence type="ECO:0000313" key="4">
    <source>
        <dbReference type="Proteomes" id="UP000260773"/>
    </source>
</evidence>